<sequence>MDKDTIAIIISIASFMLSFFGIWLNDRNRKQDLRRASKIREEDLCNVEKQLDHLKSQSETAKEHVSILWEEKQTRDLGPKLQATIKETPRAYRTDKGLLINISVIIKNPTKRVIKVNNFRIPHESPFAFVHGTSFLSSTVACLIPEDEKCMDFNSTSPADLESQDICDCFNLKGDKEISFTFTVRHLKPDIESVVVFIIEHTSSNHPEKVLETKCWSEFLLPFEE</sequence>
<organism evidence="2 3">
    <name type="scientific">Bartonella vinsonii subsp. arupensis OK-94-513</name>
    <dbReference type="NCBI Taxonomy" id="1094562"/>
    <lineage>
        <taxon>Bacteria</taxon>
        <taxon>Pseudomonadati</taxon>
        <taxon>Pseudomonadota</taxon>
        <taxon>Alphaproteobacteria</taxon>
        <taxon>Hyphomicrobiales</taxon>
        <taxon>Bartonellaceae</taxon>
        <taxon>Bartonella</taxon>
    </lineage>
</organism>
<comment type="caution">
    <text evidence="2">The sequence shown here is derived from an EMBL/GenBank/DDBJ whole genome shotgun (WGS) entry which is preliminary data.</text>
</comment>
<dbReference type="AlphaFoldDB" id="J1JUW4"/>
<evidence type="ECO:0000313" key="3">
    <source>
        <dbReference type="Proteomes" id="UP000002304"/>
    </source>
</evidence>
<dbReference type="Proteomes" id="UP000002304">
    <property type="component" value="Unassembled WGS sequence"/>
</dbReference>
<evidence type="ECO:0000256" key="1">
    <source>
        <dbReference type="SAM" id="Phobius"/>
    </source>
</evidence>
<gene>
    <name evidence="2" type="ORF">ME1_00783</name>
</gene>
<evidence type="ECO:0000313" key="2">
    <source>
        <dbReference type="EMBL" id="EJF88325.1"/>
    </source>
</evidence>
<reference evidence="2 3" key="1">
    <citation type="submission" date="2012-03" db="EMBL/GenBank/DDBJ databases">
        <title>The Genome Sequence of Bartonella vinsonii subsp. arupensis OK-94-513.</title>
        <authorList>
            <consortium name="The Broad Institute Genome Sequencing Platform"/>
            <consortium name="The Broad Institute Genome Sequencing Center for Infectious Disease"/>
            <person name="Feldgarden M."/>
            <person name="Kirby J."/>
            <person name="Kosoy M."/>
            <person name="Birtles R."/>
            <person name="Probert W.S."/>
            <person name="Chiaraviglio L."/>
            <person name="Young S.K."/>
            <person name="Zeng Q."/>
            <person name="Gargeya S."/>
            <person name="Fitzgerald M."/>
            <person name="Haas B."/>
            <person name="Abouelleil A."/>
            <person name="Alvarado L."/>
            <person name="Arachchi H.M."/>
            <person name="Berlin A."/>
            <person name="Chapman S.B."/>
            <person name="Gearin G."/>
            <person name="Goldberg J."/>
            <person name="Griggs A."/>
            <person name="Gujja S."/>
            <person name="Hansen M."/>
            <person name="Heiman D."/>
            <person name="Howarth C."/>
            <person name="Larimer J."/>
            <person name="Lui A."/>
            <person name="MacDonald P.J.P."/>
            <person name="McCowen C."/>
            <person name="Montmayeur A."/>
            <person name="Murphy C."/>
            <person name="Neiman D."/>
            <person name="Pearson M."/>
            <person name="Priest M."/>
            <person name="Roberts A."/>
            <person name="Saif S."/>
            <person name="Shea T."/>
            <person name="Sisk P."/>
            <person name="Stolte C."/>
            <person name="Sykes S."/>
            <person name="Wortman J."/>
            <person name="Nusbaum C."/>
            <person name="Birren B."/>
        </authorList>
    </citation>
    <scope>NUCLEOTIDE SEQUENCE [LARGE SCALE GENOMIC DNA]</scope>
    <source>
        <strain evidence="2 3">OK-94-513</strain>
    </source>
</reference>
<dbReference type="EMBL" id="AILZ01000017">
    <property type="protein sequence ID" value="EJF88325.1"/>
    <property type="molecule type" value="Genomic_DNA"/>
</dbReference>
<dbReference type="RefSeq" id="WP_004863607.1">
    <property type="nucleotide sequence ID" value="NZ_CADEAE010000003.1"/>
</dbReference>
<protein>
    <submittedName>
        <fullName evidence="2">Uncharacterized protein</fullName>
    </submittedName>
</protein>
<keyword evidence="1" id="KW-1133">Transmembrane helix</keyword>
<feature type="transmembrane region" description="Helical" evidence="1">
    <location>
        <begin position="6"/>
        <end position="25"/>
    </location>
</feature>
<keyword evidence="1" id="KW-0812">Transmembrane</keyword>
<accession>J1JUW4</accession>
<name>J1JUW4_BARVI</name>
<proteinExistence type="predicted"/>
<dbReference type="HOGENOM" id="CLU_1227941_0_0_5"/>
<keyword evidence="1" id="KW-0472">Membrane</keyword>
<dbReference type="PATRIC" id="fig|1094562.3.peg.882"/>